<organism evidence="5 6">
    <name type="scientific">Clostridium aromativorans</name>
    <dbReference type="NCBI Taxonomy" id="2836848"/>
    <lineage>
        <taxon>Bacteria</taxon>
        <taxon>Bacillati</taxon>
        <taxon>Bacillota</taxon>
        <taxon>Clostridia</taxon>
        <taxon>Eubacteriales</taxon>
        <taxon>Clostridiaceae</taxon>
        <taxon>Clostridium</taxon>
    </lineage>
</organism>
<evidence type="ECO:0000256" key="3">
    <source>
        <dbReference type="SAM" id="SignalP"/>
    </source>
</evidence>
<name>A0ABS8N1Q4_9CLOT</name>
<feature type="chain" id="PRO_5045562430" evidence="3">
    <location>
        <begin position="30"/>
        <end position="325"/>
    </location>
</feature>
<feature type="domain" description="MurNAc-LAA" evidence="4">
    <location>
        <begin position="208"/>
        <end position="320"/>
    </location>
</feature>
<dbReference type="GO" id="GO:0008745">
    <property type="term" value="F:N-acetylmuramoyl-L-alanine amidase activity"/>
    <property type="evidence" value="ECO:0007669"/>
    <property type="project" value="UniProtKB-EC"/>
</dbReference>
<evidence type="ECO:0000313" key="6">
    <source>
        <dbReference type="Proteomes" id="UP001165422"/>
    </source>
</evidence>
<dbReference type="PANTHER" id="PTHR30404:SF0">
    <property type="entry name" value="N-ACETYLMURAMOYL-L-ALANINE AMIDASE AMIC"/>
    <property type="match status" value="1"/>
</dbReference>
<dbReference type="EMBL" id="JAJJPB010000001">
    <property type="protein sequence ID" value="MCC9293724.1"/>
    <property type="molecule type" value="Genomic_DNA"/>
</dbReference>
<comment type="caution">
    <text evidence="5">The sequence shown here is derived from an EMBL/GenBank/DDBJ whole genome shotgun (WGS) entry which is preliminary data.</text>
</comment>
<evidence type="ECO:0000313" key="5">
    <source>
        <dbReference type="EMBL" id="MCC9293724.1"/>
    </source>
</evidence>
<dbReference type="Pfam" id="PF13205">
    <property type="entry name" value="Big_5"/>
    <property type="match status" value="1"/>
</dbReference>
<evidence type="ECO:0000256" key="2">
    <source>
        <dbReference type="ARBA" id="ARBA00022801"/>
    </source>
</evidence>
<dbReference type="Pfam" id="PF01520">
    <property type="entry name" value="Amidase_3"/>
    <property type="match status" value="1"/>
</dbReference>
<feature type="signal peptide" evidence="3">
    <location>
        <begin position="1"/>
        <end position="29"/>
    </location>
</feature>
<keyword evidence="2 5" id="KW-0378">Hydrolase</keyword>
<dbReference type="InterPro" id="IPR032812">
    <property type="entry name" value="SbsA_Ig"/>
</dbReference>
<dbReference type="InterPro" id="IPR002508">
    <property type="entry name" value="MurNAc-LAA_cat"/>
</dbReference>
<dbReference type="InterPro" id="IPR050695">
    <property type="entry name" value="N-acetylmuramoyl_amidase_3"/>
</dbReference>
<gene>
    <name evidence="5" type="ORF">LN736_02415</name>
</gene>
<evidence type="ECO:0000256" key="1">
    <source>
        <dbReference type="ARBA" id="ARBA00022729"/>
    </source>
</evidence>
<dbReference type="EC" id="3.5.1.28" evidence="5"/>
<dbReference type="RefSeq" id="WP_229980719.1">
    <property type="nucleotide sequence ID" value="NZ_JAJJPB010000001.1"/>
</dbReference>
<dbReference type="Proteomes" id="UP001165422">
    <property type="component" value="Unassembled WGS sequence"/>
</dbReference>
<reference evidence="5" key="1">
    <citation type="submission" date="2021-11" db="EMBL/GenBank/DDBJ databases">
        <authorList>
            <person name="Qingchun L."/>
            <person name="Dong Z."/>
            <person name="Zongwei Q."/>
            <person name="Jia Z."/>
            <person name="Duotao L."/>
        </authorList>
    </citation>
    <scope>NUCLEOTIDE SEQUENCE</scope>
    <source>
        <strain evidence="5">WLY-B-L2</strain>
    </source>
</reference>
<proteinExistence type="predicted"/>
<dbReference type="InterPro" id="IPR014755">
    <property type="entry name" value="Cu-Rt/internalin_Ig-like"/>
</dbReference>
<protein>
    <submittedName>
        <fullName evidence="5">N-acetylmuramoyl-L-alanine amidase</fullName>
        <ecNumber evidence="5">3.5.1.28</ecNumber>
    </submittedName>
</protein>
<dbReference type="PANTHER" id="PTHR30404">
    <property type="entry name" value="N-ACETYLMURAMOYL-L-ALANINE AMIDASE"/>
    <property type="match status" value="1"/>
</dbReference>
<keyword evidence="6" id="KW-1185">Reference proteome</keyword>
<dbReference type="SUPFAM" id="SSF53187">
    <property type="entry name" value="Zn-dependent exopeptidases"/>
    <property type="match status" value="1"/>
</dbReference>
<dbReference type="CDD" id="cd02696">
    <property type="entry name" value="MurNAc-LAA"/>
    <property type="match status" value="1"/>
</dbReference>
<accession>A0ABS8N1Q4</accession>
<dbReference type="Gene3D" id="2.60.40.1220">
    <property type="match status" value="1"/>
</dbReference>
<dbReference type="SMART" id="SM00646">
    <property type="entry name" value="Ami_3"/>
    <property type="match status" value="1"/>
</dbReference>
<dbReference type="Gene3D" id="3.40.630.40">
    <property type="entry name" value="Zn-dependent exopeptidases"/>
    <property type="match status" value="1"/>
</dbReference>
<evidence type="ECO:0000259" key="4">
    <source>
        <dbReference type="SMART" id="SM00646"/>
    </source>
</evidence>
<sequence>MKNIKTYMVLLVSFVLMFAALAGINIVQAADYDGAIIGKNVEPNKSWNVKFSMKVDTSTVNNSNVVVTDSEGNIVPVSLQVGSDGSSVIVSPETPYTYGKTYNLIIKSGLKSINGRSLKKDDIKMQFIIKAKPASNGKYTVTIDPGHGMGQDVGATGINGLQEDDITLAVGLKTGKILESKGINVVYTRTTDMRSTPMSVIESLQKRCDISNNANSKYFVCIHANYFDEPGANGTETYYYPGSSEGQRLASNIQNSIIREVGMYDRKIKEDERGLYVLKNTTAPAVLVELGFVTNPGDAAKLNSDAYRQKFAQAIADGILQTLGY</sequence>
<keyword evidence="1 3" id="KW-0732">Signal</keyword>